<evidence type="ECO:0000313" key="8">
    <source>
        <dbReference type="Proteomes" id="UP000460561"/>
    </source>
</evidence>
<feature type="domain" description="EAL" evidence="4">
    <location>
        <begin position="674"/>
        <end position="924"/>
    </location>
</feature>
<feature type="domain" description="GGDEF" evidence="5">
    <location>
        <begin position="533"/>
        <end position="665"/>
    </location>
</feature>
<keyword evidence="1" id="KW-0472">Membrane</keyword>
<dbReference type="Pfam" id="PF03707">
    <property type="entry name" value="MHYT"/>
    <property type="match status" value="2"/>
</dbReference>
<organism evidence="7 8">
    <name type="scientific">Altericroceibacterium indicum</name>
    <dbReference type="NCBI Taxonomy" id="374177"/>
    <lineage>
        <taxon>Bacteria</taxon>
        <taxon>Pseudomonadati</taxon>
        <taxon>Pseudomonadota</taxon>
        <taxon>Alphaproteobacteria</taxon>
        <taxon>Sphingomonadales</taxon>
        <taxon>Erythrobacteraceae</taxon>
        <taxon>Altericroceibacterium</taxon>
    </lineage>
</organism>
<dbReference type="PROSITE" id="PS50924">
    <property type="entry name" value="MHYT"/>
    <property type="match status" value="1"/>
</dbReference>
<sequence>MSQFLEHSHDIRLVAFAVFIGVVTGCGTTLMLRFLSGEGKARRKNRLVICAMLTGFGIWATHFIAMLGYDPSEATSYALVPTIASLLLVQCAIWTAFKVVFDATKRFWRYIGGAVAGVGIAVLHYVGMYGASYFHAAAFNPALVALSVSMGVILSAFAIPMMATKKLGLRSVVGGVSFIIAVLVVHFVGMAAMSVNHAEIVPVTGFVISSTELAGIVGVLALIVLCAAIVATFIELQSEIRASRERSEFGFLIQSLRDSAIYLLDTKGNILTWNEGASRLKGFSASEAIGLHFSAFFSEEDRKRQWPQIALDRAVKEGAFRAESKRYRKDGSWFWADVSVEPVYDVNGTLKGFAKVTRDVTQRKAFEGQVSVLSANLDAALENMRQGLCLFDAKGKLVLSNRRTADILDLDVSDLVPGLSFLELLDLVVAGYTEEEGRHRRARALEAHDRFMATQEGGSYTVERKGGSVLAVSERPRIDGGWVSTFEDISESRRSAKRIRHLANHDPLTGLPNRIYFRQLLDQNVEDIQARGGKVALAMIDLNRFKDVNDKYGHAIGDDLLQVVAQRLTGAMGEDAVATRLGGDEFAVFQRVSSQQDVDVFAETLETALLNIAVPDYVATFVSGCVGIATFPKDAENVENLMSNADIALQRAKSKPAKHCCQYEPDMDEGVRKSRGLQADILEAVKEEQFQLVYQVQCAVADGKPVGYEALLRWMHPVHGLVTPDRFIDAAEQNGLIIPLGEWVMRRACKDAASWPKPYKVAVNISPVQLVQMDLPKIITEALLEAGLPASRLEIEITETAIISDKMRALTNLRRIKSLGVSVSMDDFGTGYSSLDTLNSFEFDKIKIDRSFLMDSATNPNSQVIIRAVVALGQSLGLPVLAEGVETEEQLQLLRSMNCDEAQGYYFGKPGPYLVDDGGDNALEFVS</sequence>
<feature type="transmembrane region" description="Helical" evidence="1">
    <location>
        <begin position="12"/>
        <end position="35"/>
    </location>
</feature>
<reference evidence="7 8" key="1">
    <citation type="submission" date="2019-12" db="EMBL/GenBank/DDBJ databases">
        <title>Genomic-based taxomic classification of the family Erythrobacteraceae.</title>
        <authorList>
            <person name="Xu L."/>
        </authorList>
    </citation>
    <scope>NUCLEOTIDE SEQUENCE [LARGE SCALE GENOMIC DNA]</scope>
    <source>
        <strain evidence="7 8">DSM 18604</strain>
    </source>
</reference>
<dbReference type="InterPro" id="IPR052155">
    <property type="entry name" value="Biofilm_reg_signaling"/>
</dbReference>
<evidence type="ECO:0000259" key="3">
    <source>
        <dbReference type="PROSITE" id="PS50113"/>
    </source>
</evidence>
<dbReference type="Pfam" id="PF00563">
    <property type="entry name" value="EAL"/>
    <property type="match status" value="1"/>
</dbReference>
<dbReference type="SMART" id="SM00052">
    <property type="entry name" value="EAL"/>
    <property type="match status" value="1"/>
</dbReference>
<keyword evidence="8" id="KW-1185">Reference proteome</keyword>
<dbReference type="SUPFAM" id="SSF141868">
    <property type="entry name" value="EAL domain-like"/>
    <property type="match status" value="1"/>
</dbReference>
<dbReference type="InterPro" id="IPR001610">
    <property type="entry name" value="PAC"/>
</dbReference>
<dbReference type="Pfam" id="PF00990">
    <property type="entry name" value="GGDEF"/>
    <property type="match status" value="1"/>
</dbReference>
<dbReference type="InterPro" id="IPR001633">
    <property type="entry name" value="EAL_dom"/>
</dbReference>
<dbReference type="Pfam" id="PF12860">
    <property type="entry name" value="PAS_7"/>
    <property type="match status" value="1"/>
</dbReference>
<evidence type="ECO:0000259" key="2">
    <source>
        <dbReference type="PROSITE" id="PS50112"/>
    </source>
</evidence>
<comment type="caution">
    <text evidence="7">The sequence shown here is derived from an EMBL/GenBank/DDBJ whole genome shotgun (WGS) entry which is preliminary data.</text>
</comment>
<feature type="transmembrane region" description="Helical" evidence="1">
    <location>
        <begin position="47"/>
        <end position="69"/>
    </location>
</feature>
<dbReference type="CDD" id="cd01948">
    <property type="entry name" value="EAL"/>
    <property type="match status" value="1"/>
</dbReference>
<feature type="transmembrane region" description="Helical" evidence="1">
    <location>
        <begin position="107"/>
        <end position="126"/>
    </location>
</feature>
<dbReference type="AlphaFoldDB" id="A0A845A8D8"/>
<evidence type="ECO:0000256" key="1">
    <source>
        <dbReference type="PROSITE-ProRule" id="PRU00244"/>
    </source>
</evidence>
<dbReference type="SMART" id="SM00267">
    <property type="entry name" value="GGDEF"/>
    <property type="match status" value="1"/>
</dbReference>
<dbReference type="InterPro" id="IPR000160">
    <property type="entry name" value="GGDEF_dom"/>
</dbReference>
<feature type="transmembrane region" description="Helical" evidence="1">
    <location>
        <begin position="213"/>
        <end position="236"/>
    </location>
</feature>
<dbReference type="Gene3D" id="3.30.450.20">
    <property type="entry name" value="PAS domain"/>
    <property type="match status" value="2"/>
</dbReference>
<dbReference type="PROSITE" id="PS50112">
    <property type="entry name" value="PAS"/>
    <property type="match status" value="1"/>
</dbReference>
<feature type="domain" description="PAS" evidence="2">
    <location>
        <begin position="245"/>
        <end position="318"/>
    </location>
</feature>
<dbReference type="InterPro" id="IPR029787">
    <property type="entry name" value="Nucleotide_cyclase"/>
</dbReference>
<dbReference type="InterPro" id="IPR035919">
    <property type="entry name" value="EAL_sf"/>
</dbReference>
<keyword evidence="1" id="KW-1133">Transmembrane helix</keyword>
<proteinExistence type="predicted"/>
<dbReference type="NCBIfam" id="TIGR00229">
    <property type="entry name" value="sensory_box"/>
    <property type="match status" value="1"/>
</dbReference>
<dbReference type="Gene3D" id="3.30.70.270">
    <property type="match status" value="1"/>
</dbReference>
<feature type="transmembrane region" description="Helical" evidence="1">
    <location>
        <begin position="75"/>
        <end position="95"/>
    </location>
</feature>
<dbReference type="InterPro" id="IPR035965">
    <property type="entry name" value="PAS-like_dom_sf"/>
</dbReference>
<feature type="transmembrane region" description="Helical" evidence="1">
    <location>
        <begin position="138"/>
        <end position="159"/>
    </location>
</feature>
<dbReference type="PANTHER" id="PTHR44757">
    <property type="entry name" value="DIGUANYLATE CYCLASE DGCP"/>
    <property type="match status" value="1"/>
</dbReference>
<name>A0A845A8D8_9SPHN</name>
<evidence type="ECO:0000259" key="5">
    <source>
        <dbReference type="PROSITE" id="PS50887"/>
    </source>
</evidence>
<dbReference type="SUPFAM" id="SSF55073">
    <property type="entry name" value="Nucleotide cyclase"/>
    <property type="match status" value="1"/>
</dbReference>
<gene>
    <name evidence="7" type="ORF">GRI39_03415</name>
</gene>
<evidence type="ECO:0000313" key="7">
    <source>
        <dbReference type="EMBL" id="MXP25095.1"/>
    </source>
</evidence>
<dbReference type="CDD" id="cd01949">
    <property type="entry name" value="GGDEF"/>
    <property type="match status" value="1"/>
</dbReference>
<dbReference type="PANTHER" id="PTHR44757:SF2">
    <property type="entry name" value="BIOFILM ARCHITECTURE MAINTENANCE PROTEIN MBAA"/>
    <property type="match status" value="1"/>
</dbReference>
<dbReference type="CDD" id="cd00130">
    <property type="entry name" value="PAS"/>
    <property type="match status" value="1"/>
</dbReference>
<dbReference type="SMART" id="SM00086">
    <property type="entry name" value="PAC"/>
    <property type="match status" value="1"/>
</dbReference>
<evidence type="ECO:0000259" key="6">
    <source>
        <dbReference type="PROSITE" id="PS50924"/>
    </source>
</evidence>
<feature type="transmembrane region" description="Helical" evidence="1">
    <location>
        <begin position="171"/>
        <end position="193"/>
    </location>
</feature>
<dbReference type="GO" id="GO:0016020">
    <property type="term" value="C:membrane"/>
    <property type="evidence" value="ECO:0007669"/>
    <property type="project" value="UniProtKB-UniRule"/>
</dbReference>
<dbReference type="PROSITE" id="PS50113">
    <property type="entry name" value="PAC"/>
    <property type="match status" value="1"/>
</dbReference>
<dbReference type="PROSITE" id="PS50883">
    <property type="entry name" value="EAL"/>
    <property type="match status" value="1"/>
</dbReference>
<keyword evidence="1" id="KW-0812">Transmembrane</keyword>
<dbReference type="Pfam" id="PF13426">
    <property type="entry name" value="PAS_9"/>
    <property type="match status" value="1"/>
</dbReference>
<dbReference type="EMBL" id="WTYQ01000001">
    <property type="protein sequence ID" value="MXP25095.1"/>
    <property type="molecule type" value="Genomic_DNA"/>
</dbReference>
<dbReference type="NCBIfam" id="TIGR00254">
    <property type="entry name" value="GGDEF"/>
    <property type="match status" value="1"/>
</dbReference>
<accession>A0A845A8D8</accession>
<dbReference type="SUPFAM" id="SSF55785">
    <property type="entry name" value="PYP-like sensor domain (PAS domain)"/>
    <property type="match status" value="2"/>
</dbReference>
<dbReference type="InterPro" id="IPR043128">
    <property type="entry name" value="Rev_trsase/Diguanyl_cyclase"/>
</dbReference>
<dbReference type="InterPro" id="IPR000700">
    <property type="entry name" value="PAS-assoc_C"/>
</dbReference>
<protein>
    <submittedName>
        <fullName evidence="7">EAL domain-containing protein</fullName>
    </submittedName>
</protein>
<dbReference type="PROSITE" id="PS50887">
    <property type="entry name" value="GGDEF"/>
    <property type="match status" value="1"/>
</dbReference>
<dbReference type="InterPro" id="IPR000014">
    <property type="entry name" value="PAS"/>
</dbReference>
<dbReference type="Gene3D" id="3.20.20.450">
    <property type="entry name" value="EAL domain"/>
    <property type="match status" value="1"/>
</dbReference>
<dbReference type="OrthoDB" id="9814202at2"/>
<feature type="domain" description="PAC" evidence="3">
    <location>
        <begin position="320"/>
        <end position="372"/>
    </location>
</feature>
<evidence type="ECO:0000259" key="4">
    <source>
        <dbReference type="PROSITE" id="PS50883"/>
    </source>
</evidence>
<feature type="domain" description="MHYT" evidence="6">
    <location>
        <begin position="9"/>
        <end position="196"/>
    </location>
</feature>
<dbReference type="RefSeq" id="WP_160738256.1">
    <property type="nucleotide sequence ID" value="NZ_WTYQ01000001.1"/>
</dbReference>
<dbReference type="Proteomes" id="UP000460561">
    <property type="component" value="Unassembled WGS sequence"/>
</dbReference>
<dbReference type="InterPro" id="IPR005330">
    <property type="entry name" value="MHYT_dom"/>
</dbReference>
<dbReference type="SMART" id="SM00091">
    <property type="entry name" value="PAS"/>
    <property type="match status" value="2"/>
</dbReference>